<dbReference type="InterPro" id="IPR013154">
    <property type="entry name" value="ADH-like_N"/>
</dbReference>
<dbReference type="GO" id="GO:0070402">
    <property type="term" value="F:NADPH binding"/>
    <property type="evidence" value="ECO:0007669"/>
    <property type="project" value="TreeGrafter"/>
</dbReference>
<dbReference type="InterPro" id="IPR011032">
    <property type="entry name" value="GroES-like_sf"/>
</dbReference>
<evidence type="ECO:0000313" key="4">
    <source>
        <dbReference type="EMBL" id="RDI48516.1"/>
    </source>
</evidence>
<gene>
    <name evidence="4" type="ORF">DFR68_108349</name>
</gene>
<dbReference type="Gene3D" id="3.40.50.720">
    <property type="entry name" value="NAD(P)-binding Rossmann-like Domain"/>
    <property type="match status" value="1"/>
</dbReference>
<dbReference type="InterPro" id="IPR013149">
    <property type="entry name" value="ADH-like_C"/>
</dbReference>
<evidence type="ECO:0000256" key="1">
    <source>
        <dbReference type="ARBA" id="ARBA00022857"/>
    </source>
</evidence>
<dbReference type="AlphaFoldDB" id="A0A370GYZ9"/>
<proteinExistence type="predicted"/>
<sequence>MYAVTLEEFGEPDVMRWSEVPDLPEPGPGEVSIDVVAAGVNRADLLQRKGFYPPPPGASETLGLECSGVIAAVGEGVRDHRPGDRVCALLSGGGYAERVVVPATQVLPVPEGLDLAAAAALPEVAATVWSNLVMRAGLHAGQTLLIHGGGSGIGTHAIQVAVSRGARVAVTAGSQLKLDRCKELGASIPINYRDEDFVAVLGEFGGADIILDNMGAAYLQRNVDALAEDGQLCIIGMQGGVNGELNVAGLLGKRGTIHATNLRRRPATGRSSKAEIIAEVRRHLWPLVAEGTVAPIVHAELPVTEAAEAHRLLDSPETVGKVILRIRES</sequence>
<protein>
    <submittedName>
        <fullName evidence="4">Putative PIG3 family NAD(P)H quinone oxidoreductase</fullName>
    </submittedName>
</protein>
<dbReference type="SUPFAM" id="SSF50129">
    <property type="entry name" value="GroES-like"/>
    <property type="match status" value="1"/>
</dbReference>
<dbReference type="SMART" id="SM00829">
    <property type="entry name" value="PKS_ER"/>
    <property type="match status" value="1"/>
</dbReference>
<dbReference type="Gene3D" id="3.90.180.10">
    <property type="entry name" value="Medium-chain alcohol dehydrogenases, catalytic domain"/>
    <property type="match status" value="1"/>
</dbReference>
<dbReference type="RefSeq" id="WP_068022750.1">
    <property type="nucleotide sequence ID" value="NZ_QQAZ01000008.1"/>
</dbReference>
<dbReference type="GO" id="GO:0016651">
    <property type="term" value="F:oxidoreductase activity, acting on NAD(P)H"/>
    <property type="evidence" value="ECO:0007669"/>
    <property type="project" value="TreeGrafter"/>
</dbReference>
<dbReference type="PANTHER" id="PTHR48106:SF8">
    <property type="entry name" value="OS02G0805600 PROTEIN"/>
    <property type="match status" value="1"/>
</dbReference>
<dbReference type="EMBL" id="QQAZ01000008">
    <property type="protein sequence ID" value="RDI48516.1"/>
    <property type="molecule type" value="Genomic_DNA"/>
</dbReference>
<dbReference type="InterPro" id="IPR036291">
    <property type="entry name" value="NAD(P)-bd_dom_sf"/>
</dbReference>
<dbReference type="PANTHER" id="PTHR48106">
    <property type="entry name" value="QUINONE OXIDOREDUCTASE PIG3-RELATED"/>
    <property type="match status" value="1"/>
</dbReference>
<accession>A0A370GYZ9</accession>
<dbReference type="SUPFAM" id="SSF51735">
    <property type="entry name" value="NAD(P)-binding Rossmann-fold domains"/>
    <property type="match status" value="1"/>
</dbReference>
<dbReference type="Pfam" id="PF00107">
    <property type="entry name" value="ADH_zinc_N"/>
    <property type="match status" value="1"/>
</dbReference>
<dbReference type="InterPro" id="IPR014189">
    <property type="entry name" value="Quinone_OxRdtase_PIG3"/>
</dbReference>
<organism evidence="4 5">
    <name type="scientific">Nocardia mexicana</name>
    <dbReference type="NCBI Taxonomy" id="279262"/>
    <lineage>
        <taxon>Bacteria</taxon>
        <taxon>Bacillati</taxon>
        <taxon>Actinomycetota</taxon>
        <taxon>Actinomycetes</taxon>
        <taxon>Mycobacteriales</taxon>
        <taxon>Nocardiaceae</taxon>
        <taxon>Nocardia</taxon>
    </lineage>
</organism>
<dbReference type="OrthoDB" id="9780520at2"/>
<reference evidence="4 5" key="1">
    <citation type="submission" date="2018-07" db="EMBL/GenBank/DDBJ databases">
        <title>Genomic Encyclopedia of Type Strains, Phase IV (KMG-IV): sequencing the most valuable type-strain genomes for metagenomic binning, comparative biology and taxonomic classification.</title>
        <authorList>
            <person name="Goeker M."/>
        </authorList>
    </citation>
    <scope>NUCLEOTIDE SEQUENCE [LARGE SCALE GENOMIC DNA]</scope>
    <source>
        <strain evidence="4 5">DSM 44952</strain>
    </source>
</reference>
<name>A0A370GYZ9_9NOCA</name>
<dbReference type="Proteomes" id="UP000255355">
    <property type="component" value="Unassembled WGS sequence"/>
</dbReference>
<dbReference type="CDD" id="cd05276">
    <property type="entry name" value="p53_inducible_oxidoreductase"/>
    <property type="match status" value="1"/>
</dbReference>
<keyword evidence="2" id="KW-0560">Oxidoreductase</keyword>
<dbReference type="STRING" id="1210089.GCA_001613165_04467"/>
<feature type="domain" description="Enoyl reductase (ER)" evidence="3">
    <location>
        <begin position="10"/>
        <end position="324"/>
    </location>
</feature>
<evidence type="ECO:0000313" key="5">
    <source>
        <dbReference type="Proteomes" id="UP000255355"/>
    </source>
</evidence>
<evidence type="ECO:0000256" key="2">
    <source>
        <dbReference type="ARBA" id="ARBA00023002"/>
    </source>
</evidence>
<comment type="caution">
    <text evidence="4">The sequence shown here is derived from an EMBL/GenBank/DDBJ whole genome shotgun (WGS) entry which is preliminary data.</text>
</comment>
<dbReference type="NCBIfam" id="TIGR02824">
    <property type="entry name" value="quinone_pig3"/>
    <property type="match status" value="1"/>
</dbReference>
<dbReference type="Pfam" id="PF08240">
    <property type="entry name" value="ADH_N"/>
    <property type="match status" value="1"/>
</dbReference>
<dbReference type="InterPro" id="IPR020843">
    <property type="entry name" value="ER"/>
</dbReference>
<keyword evidence="5" id="KW-1185">Reference proteome</keyword>
<evidence type="ECO:0000259" key="3">
    <source>
        <dbReference type="SMART" id="SM00829"/>
    </source>
</evidence>
<keyword evidence="1" id="KW-0521">NADP</keyword>